<keyword evidence="2" id="KW-1185">Reference proteome</keyword>
<evidence type="ECO:0000313" key="1">
    <source>
        <dbReference type="EMBL" id="AGG31975.1"/>
    </source>
</evidence>
<dbReference type="KEGG" id="mmk:MU9_2930"/>
<proteinExistence type="predicted"/>
<name>M1RNE2_MORMO</name>
<accession>M1RNE2</accession>
<gene>
    <name evidence="1" type="ORF">MU9_2930</name>
</gene>
<dbReference type="HOGENOM" id="CLU_2974495_0_0_6"/>
<organism evidence="1 2">
    <name type="scientific">Morganella morganii subsp. morganii KT</name>
    <dbReference type="NCBI Taxonomy" id="1124991"/>
    <lineage>
        <taxon>Bacteria</taxon>
        <taxon>Pseudomonadati</taxon>
        <taxon>Pseudomonadota</taxon>
        <taxon>Gammaproteobacteria</taxon>
        <taxon>Enterobacterales</taxon>
        <taxon>Morganellaceae</taxon>
        <taxon>Morganella</taxon>
    </lineage>
</organism>
<protein>
    <submittedName>
        <fullName evidence="1">Uncharacterized protein</fullName>
    </submittedName>
</protein>
<evidence type="ECO:0000313" key="2">
    <source>
        <dbReference type="Proteomes" id="UP000011834"/>
    </source>
</evidence>
<dbReference type="EMBL" id="CP004345">
    <property type="protein sequence ID" value="AGG31975.1"/>
    <property type="molecule type" value="Genomic_DNA"/>
</dbReference>
<sequence length="58" mass="6602">MNKATNSKIITNVMSIRNREINERQVKMINDLDAMGLLVTPSFNLKCSPSAYFQPRSN</sequence>
<reference evidence="1 2" key="1">
    <citation type="journal article" date="2012" name="BMC Genomics">
        <title>Whole-genome sequencing and identification of Morganella morganii KT pathogenicity-related genes.</title>
        <authorList>
            <person name="Chen Y.T."/>
            <person name="Peng H.L."/>
            <person name="Shia W.C."/>
            <person name="Hsu F.R."/>
            <person name="Ken C.F."/>
            <person name="Tsao Y.M."/>
            <person name="Chen C.H."/>
            <person name="Liu C.E."/>
            <person name="Hsieh M.F."/>
            <person name="Chen H.C."/>
            <person name="Tang C.Y."/>
            <person name="Ku T.H."/>
        </authorList>
    </citation>
    <scope>NUCLEOTIDE SEQUENCE [LARGE SCALE GENOMIC DNA]</scope>
    <source>
        <strain evidence="1 2">KT</strain>
    </source>
</reference>
<dbReference type="AlphaFoldDB" id="M1RNE2"/>
<dbReference type="Proteomes" id="UP000011834">
    <property type="component" value="Chromosome"/>
</dbReference>